<protein>
    <submittedName>
        <fullName evidence="1">Uncharacterized protein</fullName>
    </submittedName>
</protein>
<sequence length="56" mass="6627">MYDFNLAGHDFRSFSYLSIKETRKSALSDRCDLKWSTPDNILLCKNYANIYNLLIF</sequence>
<dbReference type="AlphaFoldDB" id="A0A975BPB6"/>
<proteinExistence type="predicted"/>
<organism evidence="1 2">
    <name type="scientific">Desulfonema magnum</name>
    <dbReference type="NCBI Taxonomy" id="45655"/>
    <lineage>
        <taxon>Bacteria</taxon>
        <taxon>Pseudomonadati</taxon>
        <taxon>Thermodesulfobacteriota</taxon>
        <taxon>Desulfobacteria</taxon>
        <taxon>Desulfobacterales</taxon>
        <taxon>Desulfococcaceae</taxon>
        <taxon>Desulfonema</taxon>
    </lineage>
</organism>
<evidence type="ECO:0000313" key="1">
    <source>
        <dbReference type="EMBL" id="QTA89389.1"/>
    </source>
</evidence>
<reference evidence="1" key="1">
    <citation type="journal article" date="2021" name="Microb. Physiol.">
        <title>Proteogenomic Insights into the Physiology of Marine, Sulfate-Reducing, Filamentous Desulfonema limicola and Desulfonema magnum.</title>
        <authorList>
            <person name="Schnaars V."/>
            <person name="Wohlbrand L."/>
            <person name="Scheve S."/>
            <person name="Hinrichs C."/>
            <person name="Reinhardt R."/>
            <person name="Rabus R."/>
        </authorList>
    </citation>
    <scope>NUCLEOTIDE SEQUENCE</scope>
    <source>
        <strain evidence="1">4be13</strain>
    </source>
</reference>
<gene>
    <name evidence="1" type="ORF">dnm_054400</name>
</gene>
<dbReference type="Proteomes" id="UP000663722">
    <property type="component" value="Chromosome"/>
</dbReference>
<dbReference type="KEGG" id="dmm:dnm_054400"/>
<keyword evidence="2" id="KW-1185">Reference proteome</keyword>
<accession>A0A975BPB6</accession>
<evidence type="ECO:0000313" key="2">
    <source>
        <dbReference type="Proteomes" id="UP000663722"/>
    </source>
</evidence>
<name>A0A975BPB6_9BACT</name>
<dbReference type="EMBL" id="CP061800">
    <property type="protein sequence ID" value="QTA89389.1"/>
    <property type="molecule type" value="Genomic_DNA"/>
</dbReference>